<comment type="caution">
    <text evidence="1">The sequence shown here is derived from an EMBL/GenBank/DDBJ whole genome shotgun (WGS) entry which is preliminary data.</text>
</comment>
<keyword evidence="2" id="KW-1185">Reference proteome</keyword>
<reference evidence="1 2" key="1">
    <citation type="submission" date="2015-01" db="EMBL/GenBank/DDBJ databases">
        <title>Evolution of Trichinella species and genotypes.</title>
        <authorList>
            <person name="Korhonen P.K."/>
            <person name="Edoardo P."/>
            <person name="Giuseppe L.R."/>
            <person name="Gasser R.B."/>
        </authorList>
    </citation>
    <scope>NUCLEOTIDE SEQUENCE [LARGE SCALE GENOMIC DNA]</scope>
    <source>
        <strain evidence="1">ISS1029</strain>
    </source>
</reference>
<organism evidence="1 2">
    <name type="scientific">Trichinella zimbabwensis</name>
    <dbReference type="NCBI Taxonomy" id="268475"/>
    <lineage>
        <taxon>Eukaryota</taxon>
        <taxon>Metazoa</taxon>
        <taxon>Ecdysozoa</taxon>
        <taxon>Nematoda</taxon>
        <taxon>Enoplea</taxon>
        <taxon>Dorylaimia</taxon>
        <taxon>Trichinellida</taxon>
        <taxon>Trichinellidae</taxon>
        <taxon>Trichinella</taxon>
    </lineage>
</organism>
<proteinExistence type="predicted"/>
<accession>A0A0V1GE97</accession>
<dbReference type="Proteomes" id="UP000055024">
    <property type="component" value="Unassembled WGS sequence"/>
</dbReference>
<dbReference type="EMBL" id="JYDP01002698">
    <property type="protein sequence ID" value="KRY96587.1"/>
    <property type="molecule type" value="Genomic_DNA"/>
</dbReference>
<protein>
    <submittedName>
        <fullName evidence="1">Uncharacterized protein</fullName>
    </submittedName>
</protein>
<evidence type="ECO:0000313" key="1">
    <source>
        <dbReference type="EMBL" id="KRY96587.1"/>
    </source>
</evidence>
<sequence>MDQLRIQYSQSLFHLNLCKYVKYYRRFFYIWSNPNSTNSGSDANNDFFL</sequence>
<gene>
    <name evidence="1" type="ORF">T11_4442</name>
</gene>
<dbReference type="AlphaFoldDB" id="A0A0V1GE97"/>
<name>A0A0V1GE97_9BILA</name>
<evidence type="ECO:0000313" key="2">
    <source>
        <dbReference type="Proteomes" id="UP000055024"/>
    </source>
</evidence>